<dbReference type="Proteomes" id="UP000217199">
    <property type="component" value="Unassembled WGS sequence"/>
</dbReference>
<dbReference type="GO" id="GO:0005975">
    <property type="term" value="P:carbohydrate metabolic process"/>
    <property type="evidence" value="ECO:0007669"/>
    <property type="project" value="InterPro"/>
</dbReference>
<keyword evidence="5" id="KW-0378">Hydrolase</keyword>
<dbReference type="GO" id="GO:0000224">
    <property type="term" value="F:peptide-N4-(N-acetyl-beta-glucosaminyl)asparagine amidase activity"/>
    <property type="evidence" value="ECO:0007669"/>
    <property type="project" value="TreeGrafter"/>
</dbReference>
<gene>
    <name evidence="5" type="ORF">PNOK_0661300</name>
</gene>
<dbReference type="SUPFAM" id="SSF48208">
    <property type="entry name" value="Six-hairpin glycosidases"/>
    <property type="match status" value="1"/>
</dbReference>
<dbReference type="InterPro" id="IPR041371">
    <property type="entry name" value="GH92_N"/>
</dbReference>
<dbReference type="InParanoid" id="A0A286UEW9"/>
<sequence length="820" mass="88483">MKTSYPSKITFYFFLSFALRTNVVYAEPLTDLVNLFIGTETGANGGSGGNAFPGAAVPHAMAKVGIDVNTTPRQAGYIADNSSITGISLMHDEGTGGNTAGGYGIFPLFPLSGCDFESCPVGLDARKALRAAGTDAASPGYFTSTFVNGIKLETTSTRRAGLIRFTYPSGSNSSLVVVDLTNDLQRSFEGGNLNLDSSSGRITLEGTFLQSYGTDNYTAFACYDFTPPTNANTQTITQYGVYQSTSSSTPTNIAITQNSTSLSFGGSSSPQKIQAGALLSFQSENSSILARFGVSFISAEQACSNAEEEVPDWDWEAVRSASEAKWEGVLSRVEIDTQKENATVVELLYSSLYRSQLVPANMTNENPYWDSPYSFYDALFCSWDTFRTVHPLLSLTSPKEWAEIVNAYVDGWRDSGYIPECRANTKKGYVQGGSDGMPILGDFAVKYGTRASELGVPIDDLYQALVDTAENTPPNWYMVGRQNTAWKTFGYIPTDWTDPSGSTGLPTREASRALEYSVGDFAVRQAARALGKSSSDISTYENRSMNFLNHWDPSVTSDGYSGFSQRRFPNGTFAFSDPVACSPVDTVGHSCARGSDNNVGFYESSSWEYSFFAPHSMSSIVELMGGNETFINRTDHYFDRGYFLAGNEPSFSMPWAYHYANRPDLSALRVRDVVFSNFNTGIGGIPGNDDSGAMAALLTFHILGLYPVPASKQLLLGSPLVSSFTIHNDFFETTTKFTVSGFDPNSISASPEQGSSLYVKDVRINGVTHNSLCWISFDDVIGGGEIVISVDSDAEAAQSRGCGSSENALPDSLATGGFSS</sequence>
<accession>A0A286UEW9</accession>
<dbReference type="Gene3D" id="3.30.2080.10">
    <property type="entry name" value="GH92 mannosidase domain"/>
    <property type="match status" value="1"/>
</dbReference>
<dbReference type="Gene3D" id="1.20.1610.10">
    <property type="entry name" value="alpha-1,2-mannosidases domains"/>
    <property type="match status" value="1"/>
</dbReference>
<evidence type="ECO:0000259" key="4">
    <source>
        <dbReference type="Pfam" id="PF17678"/>
    </source>
</evidence>
<feature type="signal peptide" evidence="2">
    <location>
        <begin position="1"/>
        <end position="26"/>
    </location>
</feature>
<dbReference type="EMBL" id="NBII01000006">
    <property type="protein sequence ID" value="PAV18127.1"/>
    <property type="molecule type" value="Genomic_DNA"/>
</dbReference>
<reference evidence="5 6" key="1">
    <citation type="journal article" date="2017" name="Mol. Ecol.">
        <title>Comparative and population genomic landscape of Phellinus noxius: A hypervariable fungus causing root rot in trees.</title>
        <authorList>
            <person name="Chung C.L."/>
            <person name="Lee T.J."/>
            <person name="Akiba M."/>
            <person name="Lee H.H."/>
            <person name="Kuo T.H."/>
            <person name="Liu D."/>
            <person name="Ke H.M."/>
            <person name="Yokoi T."/>
            <person name="Roa M.B."/>
            <person name="Lu M.J."/>
            <person name="Chang Y.Y."/>
            <person name="Ann P.J."/>
            <person name="Tsai J.N."/>
            <person name="Chen C.Y."/>
            <person name="Tzean S.S."/>
            <person name="Ota Y."/>
            <person name="Hattori T."/>
            <person name="Sahashi N."/>
            <person name="Liou R.F."/>
            <person name="Kikuchi T."/>
            <person name="Tsai I.J."/>
        </authorList>
    </citation>
    <scope>NUCLEOTIDE SEQUENCE [LARGE SCALE GENOMIC DNA]</scope>
    <source>
        <strain evidence="5 6">FFPRI411160</strain>
    </source>
</reference>
<dbReference type="Gene3D" id="1.20.1050.60">
    <property type="entry name" value="alpha-1,2-mannosidase"/>
    <property type="match status" value="1"/>
</dbReference>
<dbReference type="InterPro" id="IPR008928">
    <property type="entry name" value="6-hairpin_glycosidase_sf"/>
</dbReference>
<feature type="domain" description="Glycosyl hydrolase family 92 N-terminal" evidence="4">
    <location>
        <begin position="32"/>
        <end position="295"/>
    </location>
</feature>
<dbReference type="STRING" id="2282107.A0A286UEW9"/>
<keyword evidence="2" id="KW-0732">Signal</keyword>
<dbReference type="GO" id="GO:0030246">
    <property type="term" value="F:carbohydrate binding"/>
    <property type="evidence" value="ECO:0007669"/>
    <property type="project" value="InterPro"/>
</dbReference>
<evidence type="ECO:0000259" key="3">
    <source>
        <dbReference type="Pfam" id="PF07971"/>
    </source>
</evidence>
<proteinExistence type="predicted"/>
<dbReference type="GO" id="GO:0005634">
    <property type="term" value="C:nucleus"/>
    <property type="evidence" value="ECO:0007669"/>
    <property type="project" value="TreeGrafter"/>
</dbReference>
<dbReference type="AlphaFoldDB" id="A0A286UEW9"/>
<dbReference type="GO" id="GO:0006516">
    <property type="term" value="P:glycoprotein catabolic process"/>
    <property type="evidence" value="ECO:0007669"/>
    <property type="project" value="TreeGrafter"/>
</dbReference>
<feature type="domain" description="Glycosyl hydrolase family 92" evidence="3">
    <location>
        <begin position="301"/>
        <end position="790"/>
    </location>
</feature>
<dbReference type="InterPro" id="IPR014718">
    <property type="entry name" value="GH-type_carb-bd"/>
</dbReference>
<dbReference type="GO" id="GO:0005829">
    <property type="term" value="C:cytosol"/>
    <property type="evidence" value="ECO:0007669"/>
    <property type="project" value="TreeGrafter"/>
</dbReference>
<dbReference type="NCBIfam" id="TIGR01180">
    <property type="entry name" value="aman2_put"/>
    <property type="match status" value="1"/>
</dbReference>
<dbReference type="InterPro" id="IPR012939">
    <property type="entry name" value="Glyco_hydro_92"/>
</dbReference>
<dbReference type="Pfam" id="PF07971">
    <property type="entry name" value="Glyco_hydro_92"/>
    <property type="match status" value="1"/>
</dbReference>
<dbReference type="PANTHER" id="PTHR12143:SF25">
    <property type="entry name" value="FAMILY PROTEIN, PUTATIVE (AFU_ORTHOLOGUE AFUA_1G10790)-RELATED"/>
    <property type="match status" value="1"/>
</dbReference>
<dbReference type="InterPro" id="IPR005887">
    <property type="entry name" value="GH92_a_mannosidase_put"/>
</dbReference>
<keyword evidence="6" id="KW-1185">Reference proteome</keyword>
<evidence type="ECO:0000256" key="1">
    <source>
        <dbReference type="SAM" id="MobiDB-lite"/>
    </source>
</evidence>
<protein>
    <submittedName>
        <fullName evidence="5">Glycoside hydrolase family 92</fullName>
    </submittedName>
</protein>
<feature type="chain" id="PRO_5013642199" evidence="2">
    <location>
        <begin position="27"/>
        <end position="820"/>
    </location>
</feature>
<feature type="region of interest" description="Disordered" evidence="1">
    <location>
        <begin position="799"/>
        <end position="820"/>
    </location>
</feature>
<evidence type="ECO:0000313" key="5">
    <source>
        <dbReference type="EMBL" id="PAV18127.1"/>
    </source>
</evidence>
<dbReference type="InterPro" id="IPR050883">
    <property type="entry name" value="PNGase"/>
</dbReference>
<comment type="caution">
    <text evidence="5">The sequence shown here is derived from an EMBL/GenBank/DDBJ whole genome shotgun (WGS) entry which is preliminary data.</text>
</comment>
<dbReference type="OrthoDB" id="449263at2759"/>
<evidence type="ECO:0000256" key="2">
    <source>
        <dbReference type="SAM" id="SignalP"/>
    </source>
</evidence>
<dbReference type="Gene3D" id="2.70.98.10">
    <property type="match status" value="1"/>
</dbReference>
<name>A0A286UEW9_9AGAM</name>
<organism evidence="5 6">
    <name type="scientific">Pyrrhoderma noxium</name>
    <dbReference type="NCBI Taxonomy" id="2282107"/>
    <lineage>
        <taxon>Eukaryota</taxon>
        <taxon>Fungi</taxon>
        <taxon>Dikarya</taxon>
        <taxon>Basidiomycota</taxon>
        <taxon>Agaricomycotina</taxon>
        <taxon>Agaricomycetes</taxon>
        <taxon>Hymenochaetales</taxon>
        <taxon>Hymenochaetaceae</taxon>
        <taxon>Pyrrhoderma</taxon>
    </lineage>
</organism>
<dbReference type="PANTHER" id="PTHR12143">
    <property type="entry name" value="PEPTIDE N-GLYCANASE PNGASE -RELATED"/>
    <property type="match status" value="1"/>
</dbReference>
<dbReference type="Pfam" id="PF17678">
    <property type="entry name" value="Glyco_hydro_92N"/>
    <property type="match status" value="1"/>
</dbReference>
<evidence type="ECO:0000313" key="6">
    <source>
        <dbReference type="Proteomes" id="UP000217199"/>
    </source>
</evidence>